<keyword evidence="3" id="KW-0804">Transcription</keyword>
<protein>
    <submittedName>
        <fullName evidence="5">Helix-turn-helix transcriptional regulator</fullName>
    </submittedName>
</protein>
<organism evidence="5 6">
    <name type="scientific">Sphingobium agri</name>
    <dbReference type="NCBI Taxonomy" id="2933566"/>
    <lineage>
        <taxon>Bacteria</taxon>
        <taxon>Pseudomonadati</taxon>
        <taxon>Pseudomonadota</taxon>
        <taxon>Alphaproteobacteria</taxon>
        <taxon>Sphingomonadales</taxon>
        <taxon>Sphingomonadaceae</taxon>
        <taxon>Sphingobium</taxon>
    </lineage>
</organism>
<proteinExistence type="predicted"/>
<feature type="domain" description="HTH araC/xylS-type" evidence="4">
    <location>
        <begin position="186"/>
        <end position="283"/>
    </location>
</feature>
<dbReference type="InterPro" id="IPR018060">
    <property type="entry name" value="HTH_AraC"/>
</dbReference>
<reference evidence="5 6" key="1">
    <citation type="submission" date="2022-04" db="EMBL/GenBank/DDBJ databases">
        <authorList>
            <person name="Huq M.A."/>
        </authorList>
    </citation>
    <scope>NUCLEOTIDE SEQUENCE [LARGE SCALE GENOMIC DNA]</scope>
    <source>
        <strain evidence="5 6">MAH-33</strain>
    </source>
</reference>
<dbReference type="RefSeq" id="WP_247230124.1">
    <property type="nucleotide sequence ID" value="NZ_JALKHS010000005.1"/>
</dbReference>
<gene>
    <name evidence="5" type="ORF">MU848_02775</name>
</gene>
<dbReference type="PANTHER" id="PTHR46796:SF6">
    <property type="entry name" value="ARAC SUBFAMILY"/>
    <property type="match status" value="1"/>
</dbReference>
<dbReference type="InterPro" id="IPR009057">
    <property type="entry name" value="Homeodomain-like_sf"/>
</dbReference>
<dbReference type="Gene3D" id="1.10.10.60">
    <property type="entry name" value="Homeodomain-like"/>
    <property type="match status" value="2"/>
</dbReference>
<evidence type="ECO:0000313" key="5">
    <source>
        <dbReference type="EMBL" id="MCK0530504.1"/>
    </source>
</evidence>
<evidence type="ECO:0000259" key="4">
    <source>
        <dbReference type="PROSITE" id="PS01124"/>
    </source>
</evidence>
<name>A0ABT0DTY8_9SPHN</name>
<evidence type="ECO:0000313" key="6">
    <source>
        <dbReference type="Proteomes" id="UP001203512"/>
    </source>
</evidence>
<dbReference type="InterPro" id="IPR020449">
    <property type="entry name" value="Tscrpt_reg_AraC-type_HTH"/>
</dbReference>
<dbReference type="Pfam" id="PF12833">
    <property type="entry name" value="HTH_18"/>
    <property type="match status" value="1"/>
</dbReference>
<evidence type="ECO:0000256" key="3">
    <source>
        <dbReference type="ARBA" id="ARBA00023163"/>
    </source>
</evidence>
<dbReference type="InterPro" id="IPR050204">
    <property type="entry name" value="AraC_XylS_family_regulators"/>
</dbReference>
<keyword evidence="2" id="KW-0238">DNA-binding</keyword>
<dbReference type="PROSITE" id="PS00041">
    <property type="entry name" value="HTH_ARAC_FAMILY_1"/>
    <property type="match status" value="1"/>
</dbReference>
<dbReference type="InterPro" id="IPR018062">
    <property type="entry name" value="HTH_AraC-typ_CS"/>
</dbReference>
<comment type="caution">
    <text evidence="5">The sequence shown here is derived from an EMBL/GenBank/DDBJ whole genome shotgun (WGS) entry which is preliminary data.</text>
</comment>
<dbReference type="PROSITE" id="PS01124">
    <property type="entry name" value="HTH_ARAC_FAMILY_2"/>
    <property type="match status" value="1"/>
</dbReference>
<accession>A0ABT0DTY8</accession>
<dbReference type="SMART" id="SM00342">
    <property type="entry name" value="HTH_ARAC"/>
    <property type="match status" value="1"/>
</dbReference>
<dbReference type="SUPFAM" id="SSF46689">
    <property type="entry name" value="Homeodomain-like"/>
    <property type="match status" value="2"/>
</dbReference>
<dbReference type="EMBL" id="JALKHS010000005">
    <property type="protein sequence ID" value="MCK0530504.1"/>
    <property type="molecule type" value="Genomic_DNA"/>
</dbReference>
<evidence type="ECO:0000256" key="1">
    <source>
        <dbReference type="ARBA" id="ARBA00023015"/>
    </source>
</evidence>
<evidence type="ECO:0000256" key="2">
    <source>
        <dbReference type="ARBA" id="ARBA00023125"/>
    </source>
</evidence>
<dbReference type="PANTHER" id="PTHR46796">
    <property type="entry name" value="HTH-TYPE TRANSCRIPTIONAL ACTIVATOR RHAS-RELATED"/>
    <property type="match status" value="1"/>
</dbReference>
<dbReference type="Proteomes" id="UP001203512">
    <property type="component" value="Unassembled WGS sequence"/>
</dbReference>
<sequence length="289" mass="32238">MAANMDDIDFTATVIASCPVSGGRFELVEWHWPDMVSFEQTQQQLMLEMSLPPMAADASAYFPDIDPERRCFMGALFVRHPGVAIGGRSEGRQIRVIRCLFDERHGAAIIGAGEPSLSFLQGLLNIRNDALRSLMRLAHRELINPLDRSTEAMEALFQLVRVELGRVFHQAAGAATASRLAPWQFRRIRERIEAGAPMPGVSELAALCGISTRHLHRQFLALTGKTISDYIETYRIEQSKLLLARGDVPMKQVAEQAGFSHGNSFARAFRRATGLSPREYRQRSAALME</sequence>
<keyword evidence="1" id="KW-0805">Transcription regulation</keyword>
<keyword evidence="6" id="KW-1185">Reference proteome</keyword>
<dbReference type="PRINTS" id="PR00032">
    <property type="entry name" value="HTHARAC"/>
</dbReference>